<dbReference type="PANTHER" id="PTHR31988">
    <property type="entry name" value="ESTERASE, PUTATIVE (DUF303)-RELATED"/>
    <property type="match status" value="1"/>
</dbReference>
<sequence>MKKIGIKILVICILGAFGLGHAQKKEVQVVLLAGQSNMAGNGNYEELDEAVRARIDKIKDRVLYSNHGKEAKPLSYNTIKPSKKFPYTKSFGPELFIGLTLAEAYPDQQFLLIKKAQGGTVLYGAWNPEWSVEKAQQIEKGFKQKLDLNKMHITAIHKNLKALEASGQTYKIIGMAWMQGENDAVLDVSADTYATTLKKLIAKYRNEFDVKNMPFVIGQINSRYGVKNGAARVRAAMETVASEDNHVGIIKTSTDTSWSDYPKNPDNVHYNAEGQKRLGTAFAKEIISLQN</sequence>
<dbReference type="SUPFAM" id="SSF52266">
    <property type="entry name" value="SGNH hydrolase"/>
    <property type="match status" value="1"/>
</dbReference>
<name>A0A1B1Y616_9FLAO</name>
<dbReference type="Pfam" id="PF03629">
    <property type="entry name" value="SASA"/>
    <property type="match status" value="1"/>
</dbReference>
<dbReference type="GO" id="GO:0016788">
    <property type="term" value="F:hydrolase activity, acting on ester bonds"/>
    <property type="evidence" value="ECO:0007669"/>
    <property type="project" value="UniProtKB-ARBA"/>
</dbReference>
<dbReference type="STRING" id="1790137.AXE80_08045"/>
<keyword evidence="1" id="KW-0378">Hydrolase</keyword>
<dbReference type="Gene3D" id="3.40.50.1110">
    <property type="entry name" value="SGNH hydrolase"/>
    <property type="match status" value="1"/>
</dbReference>
<dbReference type="RefSeq" id="WP_068826136.1">
    <property type="nucleotide sequence ID" value="NZ_CP014224.1"/>
</dbReference>
<evidence type="ECO:0000313" key="4">
    <source>
        <dbReference type="Proteomes" id="UP000092967"/>
    </source>
</evidence>
<dbReference type="InterPro" id="IPR005181">
    <property type="entry name" value="SASA"/>
</dbReference>
<protein>
    <recommendedName>
        <fullName evidence="2">Sialate O-acetylesterase domain-containing protein</fullName>
    </recommendedName>
</protein>
<dbReference type="PANTHER" id="PTHR31988:SF19">
    <property type="entry name" value="9-O-ACETYL-N-ACETYLNEURAMINIC ACID DEACETYLASE-RELATED"/>
    <property type="match status" value="1"/>
</dbReference>
<dbReference type="EMBL" id="CP014224">
    <property type="protein sequence ID" value="ANW96231.1"/>
    <property type="molecule type" value="Genomic_DNA"/>
</dbReference>
<gene>
    <name evidence="3" type="ORF">AXE80_08045</name>
</gene>
<dbReference type="InterPro" id="IPR036514">
    <property type="entry name" value="SGNH_hydro_sf"/>
</dbReference>
<evidence type="ECO:0000259" key="2">
    <source>
        <dbReference type="Pfam" id="PF03629"/>
    </source>
</evidence>
<proteinExistence type="predicted"/>
<dbReference type="KEGG" id="wfu:AXE80_08045"/>
<dbReference type="InterPro" id="IPR052940">
    <property type="entry name" value="Carb_Esterase_6"/>
</dbReference>
<evidence type="ECO:0000313" key="3">
    <source>
        <dbReference type="EMBL" id="ANW96231.1"/>
    </source>
</evidence>
<dbReference type="Proteomes" id="UP000092967">
    <property type="component" value="Chromosome"/>
</dbReference>
<accession>A0A1B1Y616</accession>
<dbReference type="AlphaFoldDB" id="A0A1B1Y616"/>
<reference evidence="3 4" key="1">
    <citation type="submission" date="2016-02" db="EMBL/GenBank/DDBJ databases">
        <authorList>
            <person name="Wen L."/>
            <person name="He K."/>
            <person name="Yang H."/>
        </authorList>
    </citation>
    <scope>NUCLEOTIDE SEQUENCE [LARGE SCALE GENOMIC DNA]</scope>
    <source>
        <strain evidence="3 4">CZ1127</strain>
    </source>
</reference>
<organism evidence="3 4">
    <name type="scientific">Wenyingzhuangia fucanilytica</name>
    <dbReference type="NCBI Taxonomy" id="1790137"/>
    <lineage>
        <taxon>Bacteria</taxon>
        <taxon>Pseudomonadati</taxon>
        <taxon>Bacteroidota</taxon>
        <taxon>Flavobacteriia</taxon>
        <taxon>Flavobacteriales</taxon>
        <taxon>Flavobacteriaceae</taxon>
        <taxon>Wenyingzhuangia</taxon>
    </lineage>
</organism>
<dbReference type="OrthoDB" id="9795554at2"/>
<evidence type="ECO:0000256" key="1">
    <source>
        <dbReference type="ARBA" id="ARBA00022801"/>
    </source>
</evidence>
<keyword evidence="4" id="KW-1185">Reference proteome</keyword>
<feature type="domain" description="Sialate O-acetylesterase" evidence="2">
    <location>
        <begin position="27"/>
        <end position="287"/>
    </location>
</feature>